<evidence type="ECO:0000313" key="4">
    <source>
        <dbReference type="Proteomes" id="UP001319121"/>
    </source>
</evidence>
<evidence type="ECO:0000259" key="2">
    <source>
        <dbReference type="Pfam" id="PF20250"/>
    </source>
</evidence>
<dbReference type="EMBL" id="AP019536">
    <property type="protein sequence ID" value="BBI99061.1"/>
    <property type="molecule type" value="Genomic_DNA"/>
</dbReference>
<reference evidence="3 4" key="1">
    <citation type="submission" date="2019-03" db="EMBL/GenBank/DDBJ databases">
        <title>Complete genome sequence of Ferrigenium kumadai strain An22, a microaerophilic iron-oxidizing bacterium isolated from a paddy field soil.</title>
        <authorList>
            <person name="Watanabe T."/>
            <person name="Asakawa S."/>
        </authorList>
    </citation>
    <scope>NUCLEOTIDE SEQUENCE [LARGE SCALE GENOMIC DNA]</scope>
    <source>
        <strain evidence="3 4">An22</strain>
    </source>
</reference>
<keyword evidence="1" id="KW-0175">Coiled coil</keyword>
<dbReference type="RefSeq" id="WP_212786661.1">
    <property type="nucleotide sequence ID" value="NZ_AP019536.1"/>
</dbReference>
<accession>A0AAN1SYM1</accession>
<feature type="coiled-coil region" evidence="1">
    <location>
        <begin position="554"/>
        <end position="581"/>
    </location>
</feature>
<dbReference type="InterPro" id="IPR005646">
    <property type="entry name" value="FapA"/>
</dbReference>
<evidence type="ECO:0000256" key="1">
    <source>
        <dbReference type="SAM" id="Coils"/>
    </source>
</evidence>
<dbReference type="AlphaFoldDB" id="A0AAN1SYM1"/>
<name>A0AAN1SYM1_9PROT</name>
<feature type="domain" description="Flagellar Assembly Protein A N-terminal region" evidence="2">
    <location>
        <begin position="153"/>
        <end position="307"/>
    </location>
</feature>
<evidence type="ECO:0000313" key="3">
    <source>
        <dbReference type="EMBL" id="BBI99061.1"/>
    </source>
</evidence>
<sequence>MTASDLTDASTDALRDQLVTPGFVAKRAEGVFVLLQRMQSNNDFELFIDRLFGEGMRFAGLDYATFLKLLYDADWLADVQRKGGEIKVAEELVRFQPQRRTLYRPVKILEGGARAEYVFEPVSIEVSYEEPVYGEPDADGVAQIVRYVTKTKEQPARLDFDEFIADMWLKGVKFGIDADAMRLVVARGTSVRMIIARQLEPTEGSDAEIREVSEKLHRDNAPKVLASGKADLAMFANRFPQMAKGTRLLRKIPRVLGKQGRKVTGEVIEPKLPKDLDLYELAAEGTRVEQFPDGEYIVATLDGFLTLDTRSNTVSVTEKIENKGGISAKTTGNLSLSVDEFIEHGEVQEGRVVEGKHMTFLSDVFGKVVSQGGNIRIDGNLSGGQAHTQTGNVTLNGRVSRAVVRARDGEVIANFCESSLLVGGSVRIEHAVNCEIVADEVYAGTVEGCTIAAKNVQIASADERRGRETLVTLLVPDFSTSDQFIAKLKKGIGEAQQGIKEKMQLIEQLKSDQEFAKYLALAERIKSGAIKLTQEQAMNWRKLMEKHAKAVGEVAKLETEVSALDKSLKEAEEELSYTERDRAGMGEGIACVIDKVVGQTTGQTMASNNGMEIFGKMSGNDIRNALQKSDSSKARIFSSDDGSIDWEFKGSAGA</sequence>
<protein>
    <recommendedName>
        <fullName evidence="2">Flagellar Assembly Protein A N-terminal region domain-containing protein</fullName>
    </recommendedName>
</protein>
<proteinExistence type="predicted"/>
<dbReference type="KEGG" id="fku:FGKAn22_07540"/>
<dbReference type="PANTHER" id="PTHR38032">
    <property type="entry name" value="POLYMERASE-RELATED"/>
    <property type="match status" value="1"/>
</dbReference>
<keyword evidence="4" id="KW-1185">Reference proteome</keyword>
<dbReference type="Proteomes" id="UP001319121">
    <property type="component" value="Chromosome"/>
</dbReference>
<organism evidence="3 4">
    <name type="scientific">Ferrigenium kumadai</name>
    <dbReference type="NCBI Taxonomy" id="1682490"/>
    <lineage>
        <taxon>Bacteria</taxon>
        <taxon>Pseudomonadati</taxon>
        <taxon>Pseudomonadota</taxon>
        <taxon>Betaproteobacteria</taxon>
        <taxon>Nitrosomonadales</taxon>
        <taxon>Gallionellaceae</taxon>
        <taxon>Ferrigenium</taxon>
    </lineage>
</organism>
<dbReference type="PANTHER" id="PTHR38032:SF1">
    <property type="entry name" value="RNA-BINDING PROTEIN KHPB N-TERMINAL DOMAIN-CONTAINING PROTEIN"/>
    <property type="match status" value="1"/>
</dbReference>
<gene>
    <name evidence="3" type="ORF">FGKAn22_07540</name>
</gene>
<dbReference type="Pfam" id="PF20250">
    <property type="entry name" value="FapA_N"/>
    <property type="match status" value="1"/>
</dbReference>
<dbReference type="InterPro" id="IPR046866">
    <property type="entry name" value="FapA_N"/>
</dbReference>